<dbReference type="PROSITE" id="PS50994">
    <property type="entry name" value="INTEGRASE"/>
    <property type="match status" value="1"/>
</dbReference>
<protein>
    <submittedName>
        <fullName evidence="2">IS3 family transposase</fullName>
    </submittedName>
</protein>
<dbReference type="InterPro" id="IPR012337">
    <property type="entry name" value="RNaseH-like_sf"/>
</dbReference>
<comment type="caution">
    <text evidence="2">The sequence shown here is derived from an EMBL/GenBank/DDBJ whole genome shotgun (WGS) entry which is preliminary data.</text>
</comment>
<dbReference type="GO" id="GO:0006313">
    <property type="term" value="P:DNA transposition"/>
    <property type="evidence" value="ECO:0007669"/>
    <property type="project" value="InterPro"/>
</dbReference>
<name>A0A502ESX0_9PROT</name>
<dbReference type="Pfam" id="PF13276">
    <property type="entry name" value="HTH_21"/>
    <property type="match status" value="1"/>
</dbReference>
<dbReference type="EMBL" id="RCZP01000073">
    <property type="protein sequence ID" value="TPG39201.1"/>
    <property type="molecule type" value="Genomic_DNA"/>
</dbReference>
<dbReference type="InterPro" id="IPR009057">
    <property type="entry name" value="Homeodomain-like_sf"/>
</dbReference>
<dbReference type="AlphaFoldDB" id="A0A502ESX0"/>
<evidence type="ECO:0000313" key="2">
    <source>
        <dbReference type="EMBL" id="TPG39201.1"/>
    </source>
</evidence>
<dbReference type="Pfam" id="PF01527">
    <property type="entry name" value="HTH_Tnp_1"/>
    <property type="match status" value="1"/>
</dbReference>
<reference evidence="2 3" key="1">
    <citation type="journal article" date="2019" name="Environ. Microbiol.">
        <title>Species interactions and distinct microbial communities in high Arctic permafrost affected cryosols are associated with the CH4 and CO2 gas fluxes.</title>
        <authorList>
            <person name="Altshuler I."/>
            <person name="Hamel J."/>
            <person name="Turney S."/>
            <person name="Magnuson E."/>
            <person name="Levesque R."/>
            <person name="Greer C."/>
            <person name="Whyte L.G."/>
        </authorList>
    </citation>
    <scope>NUCLEOTIDE SEQUENCE [LARGE SCALE GENOMIC DNA]</scope>
    <source>
        <strain evidence="2 3">S9.3B</strain>
    </source>
</reference>
<dbReference type="Proteomes" id="UP000317078">
    <property type="component" value="Unassembled WGS sequence"/>
</dbReference>
<gene>
    <name evidence="2" type="ORF">EAH89_29150</name>
</gene>
<accession>A0A502ESX0</accession>
<sequence>MRKSHYTEEQISFALKQAELGTPVAEVCRKMGVSEATFFRWKQKYGGLGPSELRHLRQLQEENTKLKKLVADLSLDKAMLQEVLGKKTLTPGRRRELVRHVQDAFGVSERRGCAALRFHRSSQRYRARRDGQAHLRMRICEIAAVRVRYGYPRIHVLLQREGWRVNRKRVYRLYRLEGLSLRRKRPRRHVTAARRLERDAAVRPNQHWSMDFVSDALFDGRRIRALTLVDNYTREALAIIVDGGIRGEHVVRAVEAIATQRGAPELIRVDNGPEFVSKVLDRWAYERGVTLDFSRPGKPTDNGFIESFNGRLRDECLDTHWFLSLEDARTKIEAWRRDYNASRPHSALGQLTPLEFAAQAARNGP</sequence>
<dbReference type="GO" id="GO:0015074">
    <property type="term" value="P:DNA integration"/>
    <property type="evidence" value="ECO:0007669"/>
    <property type="project" value="InterPro"/>
</dbReference>
<evidence type="ECO:0000313" key="3">
    <source>
        <dbReference type="Proteomes" id="UP000317078"/>
    </source>
</evidence>
<organism evidence="2 3">
    <name type="scientific">Muricoccus nepalensis</name>
    <dbReference type="NCBI Taxonomy" id="1854500"/>
    <lineage>
        <taxon>Bacteria</taxon>
        <taxon>Pseudomonadati</taxon>
        <taxon>Pseudomonadota</taxon>
        <taxon>Alphaproteobacteria</taxon>
        <taxon>Acetobacterales</taxon>
        <taxon>Roseomonadaceae</taxon>
        <taxon>Muricoccus</taxon>
    </lineage>
</organism>
<dbReference type="InterPro" id="IPR025948">
    <property type="entry name" value="HTH-like_dom"/>
</dbReference>
<dbReference type="InterPro" id="IPR048020">
    <property type="entry name" value="Transpos_IS3"/>
</dbReference>
<dbReference type="Gene3D" id="3.30.420.10">
    <property type="entry name" value="Ribonuclease H-like superfamily/Ribonuclease H"/>
    <property type="match status" value="1"/>
</dbReference>
<dbReference type="NCBIfam" id="NF033516">
    <property type="entry name" value="transpos_IS3"/>
    <property type="match status" value="1"/>
</dbReference>
<dbReference type="GO" id="GO:0004803">
    <property type="term" value="F:transposase activity"/>
    <property type="evidence" value="ECO:0007669"/>
    <property type="project" value="InterPro"/>
</dbReference>
<dbReference type="SUPFAM" id="SSF46689">
    <property type="entry name" value="Homeodomain-like"/>
    <property type="match status" value="1"/>
</dbReference>
<dbReference type="Pfam" id="PF13683">
    <property type="entry name" value="rve_3"/>
    <property type="match status" value="1"/>
</dbReference>
<dbReference type="GO" id="GO:0003677">
    <property type="term" value="F:DNA binding"/>
    <property type="evidence" value="ECO:0007669"/>
    <property type="project" value="InterPro"/>
</dbReference>
<dbReference type="InterPro" id="IPR036397">
    <property type="entry name" value="RNaseH_sf"/>
</dbReference>
<evidence type="ECO:0000259" key="1">
    <source>
        <dbReference type="PROSITE" id="PS50994"/>
    </source>
</evidence>
<dbReference type="InterPro" id="IPR001584">
    <property type="entry name" value="Integrase_cat-core"/>
</dbReference>
<dbReference type="InterPro" id="IPR002514">
    <property type="entry name" value="Transposase_8"/>
</dbReference>
<feature type="domain" description="Integrase catalytic" evidence="1">
    <location>
        <begin position="200"/>
        <end position="361"/>
    </location>
</feature>
<keyword evidence="3" id="KW-1185">Reference proteome</keyword>
<dbReference type="RefSeq" id="WP_140887430.1">
    <property type="nucleotide sequence ID" value="NZ_RCZP01000073.1"/>
</dbReference>
<dbReference type="OrthoDB" id="9813285at2"/>
<dbReference type="PANTHER" id="PTHR47515">
    <property type="entry name" value="LOW CALCIUM RESPONSE LOCUS PROTEIN T"/>
    <property type="match status" value="1"/>
</dbReference>
<dbReference type="SUPFAM" id="SSF53098">
    <property type="entry name" value="Ribonuclease H-like"/>
    <property type="match status" value="1"/>
</dbReference>
<dbReference type="PANTHER" id="PTHR47515:SF1">
    <property type="entry name" value="BLR2054 PROTEIN"/>
    <property type="match status" value="1"/>
</dbReference>
<proteinExistence type="predicted"/>